<dbReference type="GO" id="GO:0000724">
    <property type="term" value="P:double-strand break repair via homologous recombination"/>
    <property type="evidence" value="ECO:0007669"/>
    <property type="project" value="TreeGrafter"/>
</dbReference>
<dbReference type="GO" id="GO:0009378">
    <property type="term" value="F:four-way junction helicase activity"/>
    <property type="evidence" value="ECO:0007669"/>
    <property type="project" value="TreeGrafter"/>
</dbReference>
<dbReference type="GO" id="GO:0005737">
    <property type="term" value="C:cytoplasm"/>
    <property type="evidence" value="ECO:0007669"/>
    <property type="project" value="TreeGrafter"/>
</dbReference>
<keyword evidence="6 11" id="KW-0238">DNA-binding</keyword>
<dbReference type="Pfam" id="PF09382">
    <property type="entry name" value="RQC"/>
    <property type="match status" value="1"/>
</dbReference>
<dbReference type="SMART" id="SM00389">
    <property type="entry name" value="HOX"/>
    <property type="match status" value="1"/>
</dbReference>
<dbReference type="OrthoDB" id="6159439at2759"/>
<evidence type="ECO:0000256" key="14">
    <source>
        <dbReference type="SAM" id="MobiDB-lite"/>
    </source>
</evidence>
<comment type="subcellular location">
    <subcellularLocation>
        <location evidence="2 11 12">Nucleus</location>
    </subcellularLocation>
</comment>
<dbReference type="Pfam" id="PF16124">
    <property type="entry name" value="RecQ_Zn_bind"/>
    <property type="match status" value="1"/>
</dbReference>
<dbReference type="InterPro" id="IPR044876">
    <property type="entry name" value="HRDC_dom_sf"/>
</dbReference>
<evidence type="ECO:0000256" key="6">
    <source>
        <dbReference type="ARBA" id="ARBA00023125"/>
    </source>
</evidence>
<feature type="DNA-binding region" description="Homeobox" evidence="11">
    <location>
        <begin position="620"/>
        <end position="679"/>
    </location>
</feature>
<evidence type="ECO:0000256" key="11">
    <source>
        <dbReference type="PROSITE-ProRule" id="PRU00108"/>
    </source>
</evidence>
<dbReference type="GO" id="GO:0005634">
    <property type="term" value="C:nucleus"/>
    <property type="evidence" value="ECO:0007669"/>
    <property type="project" value="UniProtKB-SubCell"/>
</dbReference>
<keyword evidence="7 11" id="KW-0371">Homeobox</keyword>
<comment type="similarity">
    <text evidence="3 13">Belongs to the helicase family. RecQ subfamily.</text>
</comment>
<dbReference type="AlphaFoldDB" id="A0A9Q0MZ36"/>
<proteinExistence type="inferred from homology"/>
<keyword evidence="13" id="KW-0067">ATP-binding</keyword>
<evidence type="ECO:0000256" key="13">
    <source>
        <dbReference type="RuleBase" id="RU364117"/>
    </source>
</evidence>
<comment type="catalytic activity">
    <reaction evidence="10 13">
        <text>ATP + H2O = ADP + phosphate + H(+)</text>
        <dbReference type="Rhea" id="RHEA:13065"/>
        <dbReference type="ChEBI" id="CHEBI:15377"/>
        <dbReference type="ChEBI" id="CHEBI:15378"/>
        <dbReference type="ChEBI" id="CHEBI:30616"/>
        <dbReference type="ChEBI" id="CHEBI:43474"/>
        <dbReference type="ChEBI" id="CHEBI:456216"/>
    </reaction>
</comment>
<dbReference type="InterPro" id="IPR032284">
    <property type="entry name" value="RecQ_Zn-bd"/>
</dbReference>
<evidence type="ECO:0000259" key="15">
    <source>
        <dbReference type="PROSITE" id="PS50071"/>
    </source>
</evidence>
<dbReference type="FunFam" id="1.10.10.60:FF:000360">
    <property type="entry name" value="Gastrulation brain homeobox"/>
    <property type="match status" value="1"/>
</dbReference>
<keyword evidence="13" id="KW-0547">Nucleotide-binding</keyword>
<dbReference type="PANTHER" id="PTHR13710:SF120">
    <property type="entry name" value="BIFUNCTIONAL 3'-5' EXONUCLEASE_ATP-DEPENDENT HELICASE WRN"/>
    <property type="match status" value="1"/>
</dbReference>
<dbReference type="InterPro" id="IPR001650">
    <property type="entry name" value="Helicase_C-like"/>
</dbReference>
<evidence type="ECO:0000256" key="5">
    <source>
        <dbReference type="ARBA" id="ARBA00022806"/>
    </source>
</evidence>
<dbReference type="Gene3D" id="1.10.10.10">
    <property type="entry name" value="Winged helix-like DNA-binding domain superfamily/Winged helix DNA-binding domain"/>
    <property type="match status" value="1"/>
</dbReference>
<dbReference type="Gene3D" id="1.10.10.60">
    <property type="entry name" value="Homeodomain-like"/>
    <property type="match status" value="1"/>
</dbReference>
<dbReference type="InterPro" id="IPR036388">
    <property type="entry name" value="WH-like_DNA-bd_sf"/>
</dbReference>
<dbReference type="CDD" id="cd18794">
    <property type="entry name" value="SF2_C_RecQ"/>
    <property type="match status" value="1"/>
</dbReference>
<dbReference type="InterPro" id="IPR002121">
    <property type="entry name" value="HRDC_dom"/>
</dbReference>
<dbReference type="Pfam" id="PF00046">
    <property type="entry name" value="Homeodomain"/>
    <property type="match status" value="1"/>
</dbReference>
<evidence type="ECO:0000256" key="8">
    <source>
        <dbReference type="ARBA" id="ARBA00023242"/>
    </source>
</evidence>
<dbReference type="InterPro" id="IPR009057">
    <property type="entry name" value="Homeodomain-like_sf"/>
</dbReference>
<dbReference type="GO" id="GO:0003677">
    <property type="term" value="F:DNA binding"/>
    <property type="evidence" value="ECO:0007669"/>
    <property type="project" value="UniProtKB-UniRule"/>
</dbReference>
<dbReference type="SUPFAM" id="SSF46785">
    <property type="entry name" value="Winged helix' DNA-binding domain"/>
    <property type="match status" value="1"/>
</dbReference>
<dbReference type="InterPro" id="IPR018982">
    <property type="entry name" value="RQC_domain"/>
</dbReference>
<dbReference type="GO" id="GO:0000981">
    <property type="term" value="F:DNA-binding transcription factor activity, RNA polymerase II-specific"/>
    <property type="evidence" value="ECO:0007669"/>
    <property type="project" value="InterPro"/>
</dbReference>
<accession>A0A9Q0MZ36</accession>
<feature type="region of interest" description="Disordered" evidence="14">
    <location>
        <begin position="594"/>
        <end position="627"/>
    </location>
</feature>
<dbReference type="GO" id="GO:0005524">
    <property type="term" value="F:ATP binding"/>
    <property type="evidence" value="ECO:0007669"/>
    <property type="project" value="UniProtKB-KW"/>
</dbReference>
<dbReference type="NCBIfam" id="TIGR00614">
    <property type="entry name" value="recQ_fam"/>
    <property type="match status" value="1"/>
</dbReference>
<comment type="catalytic activity">
    <reaction evidence="9 13">
        <text>Couples ATP hydrolysis with the unwinding of duplex DNA by translocating in the 3'-5' direction.</text>
        <dbReference type="EC" id="5.6.2.4"/>
    </reaction>
</comment>
<feature type="domain" description="HRDC" evidence="16">
    <location>
        <begin position="488"/>
        <end position="571"/>
    </location>
</feature>
<comment type="cofactor">
    <cofactor evidence="1">
        <name>Zn(2+)</name>
        <dbReference type="ChEBI" id="CHEBI:29105"/>
    </cofactor>
</comment>
<evidence type="ECO:0000313" key="20">
    <source>
        <dbReference type="Proteomes" id="UP001151699"/>
    </source>
</evidence>
<dbReference type="PROSITE" id="PS00027">
    <property type="entry name" value="HOMEOBOX_1"/>
    <property type="match status" value="1"/>
</dbReference>
<dbReference type="Gene3D" id="3.40.50.300">
    <property type="entry name" value="P-loop containing nucleotide triphosphate hydrolases"/>
    <property type="match status" value="2"/>
</dbReference>
<evidence type="ECO:0000259" key="16">
    <source>
        <dbReference type="PROSITE" id="PS50967"/>
    </source>
</evidence>
<organism evidence="19 20">
    <name type="scientific">Pseudolycoriella hygida</name>
    <dbReference type="NCBI Taxonomy" id="35572"/>
    <lineage>
        <taxon>Eukaryota</taxon>
        <taxon>Metazoa</taxon>
        <taxon>Ecdysozoa</taxon>
        <taxon>Arthropoda</taxon>
        <taxon>Hexapoda</taxon>
        <taxon>Insecta</taxon>
        <taxon>Pterygota</taxon>
        <taxon>Neoptera</taxon>
        <taxon>Endopterygota</taxon>
        <taxon>Diptera</taxon>
        <taxon>Nematocera</taxon>
        <taxon>Sciaroidea</taxon>
        <taxon>Sciaridae</taxon>
        <taxon>Pseudolycoriella</taxon>
    </lineage>
</organism>
<keyword evidence="4 13" id="KW-0378">Hydrolase</keyword>
<evidence type="ECO:0000259" key="18">
    <source>
        <dbReference type="PROSITE" id="PS51194"/>
    </source>
</evidence>
<dbReference type="InterPro" id="IPR027417">
    <property type="entry name" value="P-loop_NTPase"/>
</dbReference>
<evidence type="ECO:0000313" key="19">
    <source>
        <dbReference type="EMBL" id="KAJ6640595.1"/>
    </source>
</evidence>
<dbReference type="SUPFAM" id="SSF46689">
    <property type="entry name" value="Homeodomain-like"/>
    <property type="match status" value="1"/>
</dbReference>
<dbReference type="InterPro" id="IPR036390">
    <property type="entry name" value="WH_DNA-bd_sf"/>
</dbReference>
<evidence type="ECO:0000256" key="2">
    <source>
        <dbReference type="ARBA" id="ARBA00004123"/>
    </source>
</evidence>
<evidence type="ECO:0000259" key="17">
    <source>
        <dbReference type="PROSITE" id="PS51192"/>
    </source>
</evidence>
<dbReference type="Pfam" id="PF00271">
    <property type="entry name" value="Helicase_C"/>
    <property type="match status" value="1"/>
</dbReference>
<dbReference type="InterPro" id="IPR020479">
    <property type="entry name" value="HD_metazoa"/>
</dbReference>
<evidence type="ECO:0000256" key="1">
    <source>
        <dbReference type="ARBA" id="ARBA00001947"/>
    </source>
</evidence>
<dbReference type="InterPro" id="IPR001356">
    <property type="entry name" value="HD"/>
</dbReference>
<dbReference type="InterPro" id="IPR014001">
    <property type="entry name" value="Helicase_ATP-bd"/>
</dbReference>
<dbReference type="CDD" id="cd00086">
    <property type="entry name" value="homeodomain"/>
    <property type="match status" value="1"/>
</dbReference>
<feature type="domain" description="Helicase C-terminal" evidence="18">
    <location>
        <begin position="137"/>
        <end position="283"/>
    </location>
</feature>
<evidence type="ECO:0000256" key="4">
    <source>
        <dbReference type="ARBA" id="ARBA00022801"/>
    </source>
</evidence>
<feature type="domain" description="Helicase ATP-binding" evidence="17">
    <location>
        <begin position="1"/>
        <end position="113"/>
    </location>
</feature>
<evidence type="ECO:0000256" key="10">
    <source>
        <dbReference type="ARBA" id="ARBA00049360"/>
    </source>
</evidence>
<protein>
    <recommendedName>
        <fullName evidence="13">ATP-dependent DNA helicase</fullName>
        <ecNumber evidence="13">5.6.2.4</ecNumber>
    </recommendedName>
</protein>
<dbReference type="PROSITE" id="PS50967">
    <property type="entry name" value="HRDC"/>
    <property type="match status" value="1"/>
</dbReference>
<reference evidence="19" key="1">
    <citation type="submission" date="2022-07" db="EMBL/GenBank/DDBJ databases">
        <authorList>
            <person name="Trinca V."/>
            <person name="Uliana J.V.C."/>
            <person name="Torres T.T."/>
            <person name="Ward R.J."/>
            <person name="Monesi N."/>
        </authorList>
    </citation>
    <scope>NUCLEOTIDE SEQUENCE</scope>
    <source>
        <strain evidence="19">HSMRA1968</strain>
        <tissue evidence="19">Whole embryos</tissue>
    </source>
</reference>
<gene>
    <name evidence="19" type="primary">wrn_0</name>
    <name evidence="19" type="ORF">Bhyg_05526</name>
</gene>
<dbReference type="SMART" id="SM00490">
    <property type="entry name" value="HELICc"/>
    <property type="match status" value="1"/>
</dbReference>
<feature type="non-terminal residue" evidence="19">
    <location>
        <position position="1"/>
    </location>
</feature>
<evidence type="ECO:0000256" key="12">
    <source>
        <dbReference type="RuleBase" id="RU000682"/>
    </source>
</evidence>
<keyword evidence="20" id="KW-1185">Reference proteome</keyword>
<dbReference type="GO" id="GO:0016787">
    <property type="term" value="F:hydrolase activity"/>
    <property type="evidence" value="ECO:0007669"/>
    <property type="project" value="UniProtKB-KW"/>
</dbReference>
<dbReference type="Proteomes" id="UP001151699">
    <property type="component" value="Chromosome B"/>
</dbReference>
<evidence type="ECO:0000256" key="3">
    <source>
        <dbReference type="ARBA" id="ARBA00005446"/>
    </source>
</evidence>
<dbReference type="InterPro" id="IPR004589">
    <property type="entry name" value="DNA_helicase_ATP-dep_RecQ"/>
</dbReference>
<keyword evidence="5 13" id="KW-0347">Helicase</keyword>
<dbReference type="GO" id="GO:0006260">
    <property type="term" value="P:DNA replication"/>
    <property type="evidence" value="ECO:0007669"/>
    <property type="project" value="InterPro"/>
</dbReference>
<evidence type="ECO:0000256" key="9">
    <source>
        <dbReference type="ARBA" id="ARBA00034617"/>
    </source>
</evidence>
<dbReference type="GO" id="GO:0005694">
    <property type="term" value="C:chromosome"/>
    <property type="evidence" value="ECO:0007669"/>
    <property type="project" value="TreeGrafter"/>
</dbReference>
<dbReference type="PROSITE" id="PS51194">
    <property type="entry name" value="HELICASE_CTER"/>
    <property type="match status" value="1"/>
</dbReference>
<dbReference type="GO" id="GO:0043138">
    <property type="term" value="F:3'-5' DNA helicase activity"/>
    <property type="evidence" value="ECO:0007669"/>
    <property type="project" value="UniProtKB-EC"/>
</dbReference>
<feature type="domain" description="Homeobox" evidence="15">
    <location>
        <begin position="618"/>
        <end position="678"/>
    </location>
</feature>
<dbReference type="PROSITE" id="PS51192">
    <property type="entry name" value="HELICASE_ATP_BIND_1"/>
    <property type="match status" value="1"/>
</dbReference>
<dbReference type="Gene3D" id="1.10.150.80">
    <property type="entry name" value="HRDC domain"/>
    <property type="match status" value="1"/>
</dbReference>
<dbReference type="EMBL" id="WJQU01000002">
    <property type="protein sequence ID" value="KAJ6640595.1"/>
    <property type="molecule type" value="Genomic_DNA"/>
</dbReference>
<dbReference type="InterPro" id="IPR017970">
    <property type="entry name" value="Homeobox_CS"/>
</dbReference>
<name>A0A9Q0MZ36_9DIPT</name>
<dbReference type="SUPFAM" id="SSF52540">
    <property type="entry name" value="P-loop containing nucleoside triphosphate hydrolases"/>
    <property type="match status" value="1"/>
</dbReference>
<keyword evidence="8 11" id="KW-0539">Nucleus</keyword>
<dbReference type="PROSITE" id="PS50071">
    <property type="entry name" value="HOMEOBOX_2"/>
    <property type="match status" value="1"/>
</dbReference>
<comment type="caution">
    <text evidence="19">The sequence shown here is derived from an EMBL/GenBank/DDBJ whole genome shotgun (WGS) entry which is preliminary data.</text>
</comment>
<sequence>MEHLECLRSKFGHNAFRTKQWDIIRTIINEKRDYLQTANGDKLLSSLRGRLALIAIDEAHCVSQWGHDFRPDFRKLDSIRRRIPDTSILAVTATATENVRYDIITQLGLDKPRVIMTSFDRPNLEFIVRKKSAVLNDLPHNIKNVQGSVIVYVLKRKEAEDIASDLRTQGIDCLHYHAGLTIPDRTDVLEKFLSNKIKVIVATIAFGMGIDKKDIRCVIHYGASKNLESYYQEVGRAGRDGDPAKVITFFHTEDFEIHDWFLVVESLKRGLSPVIKNYLRSLAAKMRDFLYSSQCRRKIILEYFGEKTSLSPRPNCCDNCTIGLCSWNLNDLYDDVDENGFHDFGQNARKLLKAIKCLQENGITTDRILIKKFMSGKTDDRLQSVRYNVLYACGRPWPDHYWYNLTAQLLHSDFLNDNTTTADNTVIVSLNEKAEEWLQNCDSLHLKAIGQMFEYFRKKQATPLVVSMSNTNRYTVTKAITDMRKDYILSEELLKQVLYEVRDAISIAKNITDKNTIASLNELDQLAKTKIQNLDELRYAKLAAFNEEKLNKYGPTFVSTISKFMKGELEMQNVLVNHPMRNLTVDHLCQSDSECSEDGTGGSTNTSDPKSSSKNGSSKSRRRRTAFTSEQLLELEREFHAKKYLSLTERSQIATSLKLSEVQVKIWFQNRRAKWKRVKAGLTTHGLGRSSSGSGTNKIVVPIPVHVNRFAVRSQHQHMEKMGLSGPKPDLRKDPKLEMSGFERFSLAAPIMEPNHF</sequence>
<dbReference type="PANTHER" id="PTHR13710">
    <property type="entry name" value="DNA HELICASE RECQ FAMILY MEMBER"/>
    <property type="match status" value="1"/>
</dbReference>
<dbReference type="EC" id="5.6.2.4" evidence="13"/>
<dbReference type="PRINTS" id="PR00024">
    <property type="entry name" value="HOMEOBOX"/>
</dbReference>
<evidence type="ECO:0000256" key="7">
    <source>
        <dbReference type="ARBA" id="ARBA00023155"/>
    </source>
</evidence>